<organism evidence="1">
    <name type="scientific">marine metagenome</name>
    <dbReference type="NCBI Taxonomy" id="408172"/>
    <lineage>
        <taxon>unclassified sequences</taxon>
        <taxon>metagenomes</taxon>
        <taxon>ecological metagenomes</taxon>
    </lineage>
</organism>
<accession>A0A381QKD7</accession>
<gene>
    <name evidence="1" type="ORF">METZ01_LOCUS32659</name>
</gene>
<reference evidence="1" key="1">
    <citation type="submission" date="2018-05" db="EMBL/GenBank/DDBJ databases">
        <authorList>
            <person name="Lanie J.A."/>
            <person name="Ng W.-L."/>
            <person name="Kazmierczak K.M."/>
            <person name="Andrzejewski T.M."/>
            <person name="Davidsen T.M."/>
            <person name="Wayne K.J."/>
            <person name="Tettelin H."/>
            <person name="Glass J.I."/>
            <person name="Rusch D."/>
            <person name="Podicherti R."/>
            <person name="Tsui H.-C.T."/>
            <person name="Winkler M.E."/>
        </authorList>
    </citation>
    <scope>NUCLEOTIDE SEQUENCE</scope>
</reference>
<sequence length="60" mass="6887">MELLFSGVNMLGLSIQLSSYQLPWRASYRADPELFFGAGNKIRNRVIDCPQESEGCRHRQ</sequence>
<name>A0A381QKD7_9ZZZZ</name>
<dbReference type="EMBL" id="UINC01001402">
    <property type="protein sequence ID" value="SUZ79805.1"/>
    <property type="molecule type" value="Genomic_DNA"/>
</dbReference>
<evidence type="ECO:0000313" key="1">
    <source>
        <dbReference type="EMBL" id="SUZ79805.1"/>
    </source>
</evidence>
<protein>
    <submittedName>
        <fullName evidence="1">Uncharacterized protein</fullName>
    </submittedName>
</protein>
<proteinExistence type="predicted"/>
<dbReference type="AlphaFoldDB" id="A0A381QKD7"/>